<evidence type="ECO:0000313" key="1">
    <source>
        <dbReference type="EMBL" id="KAF5334779.1"/>
    </source>
</evidence>
<sequence>MDPHPPRGLQLTLLCAKYAQCLLKERTGASPPVPTEFLIPFHMRIELEKMVDCVHMAYQRQVRLDYALEDLSEAIQKGGSGTRAELLRRKFKGPFPPKDDGTNTAQLIDKSMVFVDQQSKVIAWYLPDIFTSQRRASVNAAVKTLSDHPKSALTLSRGSESWRDGFESFSVTPNSELRPGNVVLSIAWYNQGHTSLTRNPGPSAALQQGTKNGTAAFLEASTEMNALFGALLSLVHPRLYDMQRQCPREPQRCDARAF</sequence>
<reference evidence="1 2" key="1">
    <citation type="journal article" date="2020" name="ISME J.">
        <title>Uncovering the hidden diversity of litter-decomposition mechanisms in mushroom-forming fungi.</title>
        <authorList>
            <person name="Floudas D."/>
            <person name="Bentzer J."/>
            <person name="Ahren D."/>
            <person name="Johansson T."/>
            <person name="Persson P."/>
            <person name="Tunlid A."/>
        </authorList>
    </citation>
    <scope>NUCLEOTIDE SEQUENCE [LARGE SCALE GENOMIC DNA]</scope>
    <source>
        <strain evidence="1 2">CBS 175.51</strain>
    </source>
</reference>
<proteinExistence type="predicted"/>
<comment type="caution">
    <text evidence="1">The sequence shown here is derived from an EMBL/GenBank/DDBJ whole genome shotgun (WGS) entry which is preliminary data.</text>
</comment>
<gene>
    <name evidence="1" type="ORF">D9611_012901</name>
</gene>
<dbReference type="Proteomes" id="UP000541558">
    <property type="component" value="Unassembled WGS sequence"/>
</dbReference>
<accession>A0A8H5C4V4</accession>
<protein>
    <submittedName>
        <fullName evidence="1">Uncharacterized protein</fullName>
    </submittedName>
</protein>
<organism evidence="1 2">
    <name type="scientific">Ephemerocybe angulata</name>
    <dbReference type="NCBI Taxonomy" id="980116"/>
    <lineage>
        <taxon>Eukaryota</taxon>
        <taxon>Fungi</taxon>
        <taxon>Dikarya</taxon>
        <taxon>Basidiomycota</taxon>
        <taxon>Agaricomycotina</taxon>
        <taxon>Agaricomycetes</taxon>
        <taxon>Agaricomycetidae</taxon>
        <taxon>Agaricales</taxon>
        <taxon>Agaricineae</taxon>
        <taxon>Psathyrellaceae</taxon>
        <taxon>Ephemerocybe</taxon>
    </lineage>
</organism>
<name>A0A8H5C4V4_9AGAR</name>
<dbReference type="AlphaFoldDB" id="A0A8H5C4V4"/>
<dbReference type="EMBL" id="JAACJK010000066">
    <property type="protein sequence ID" value="KAF5334779.1"/>
    <property type="molecule type" value="Genomic_DNA"/>
</dbReference>
<keyword evidence="2" id="KW-1185">Reference proteome</keyword>
<evidence type="ECO:0000313" key="2">
    <source>
        <dbReference type="Proteomes" id="UP000541558"/>
    </source>
</evidence>
<dbReference type="OrthoDB" id="3200752at2759"/>